<gene>
    <name evidence="2" type="ORF">KI387_013709</name>
</gene>
<dbReference type="AlphaFoldDB" id="A0AA38FHM7"/>
<sequence>MKEEAGKIMVGLYGNQSVEEGDDGVLILMSALKEEGVVAKPRDGKGSLPCIPQVVLDSKVRSYAKQSNKLENGINNENGGVGVYSASLKKQYILENDEWKEDDTPEIMDGHNFSDFIDPDILQILEDLEKEEGLRMAA</sequence>
<dbReference type="InterPro" id="IPR012973">
    <property type="entry name" value="NOG_C"/>
</dbReference>
<organism evidence="2 3">
    <name type="scientific">Taxus chinensis</name>
    <name type="common">Chinese yew</name>
    <name type="synonym">Taxus wallichiana var. chinensis</name>
    <dbReference type="NCBI Taxonomy" id="29808"/>
    <lineage>
        <taxon>Eukaryota</taxon>
        <taxon>Viridiplantae</taxon>
        <taxon>Streptophyta</taxon>
        <taxon>Embryophyta</taxon>
        <taxon>Tracheophyta</taxon>
        <taxon>Spermatophyta</taxon>
        <taxon>Pinopsida</taxon>
        <taxon>Pinidae</taxon>
        <taxon>Conifers II</taxon>
        <taxon>Cupressales</taxon>
        <taxon>Taxaceae</taxon>
        <taxon>Taxus</taxon>
    </lineage>
</organism>
<reference evidence="2 3" key="1">
    <citation type="journal article" date="2021" name="Nat. Plants">
        <title>The Taxus genome provides insights into paclitaxel biosynthesis.</title>
        <authorList>
            <person name="Xiong X."/>
            <person name="Gou J."/>
            <person name="Liao Q."/>
            <person name="Li Y."/>
            <person name="Zhou Q."/>
            <person name="Bi G."/>
            <person name="Li C."/>
            <person name="Du R."/>
            <person name="Wang X."/>
            <person name="Sun T."/>
            <person name="Guo L."/>
            <person name="Liang H."/>
            <person name="Lu P."/>
            <person name="Wu Y."/>
            <person name="Zhang Z."/>
            <person name="Ro D.K."/>
            <person name="Shang Y."/>
            <person name="Huang S."/>
            <person name="Yan J."/>
        </authorList>
    </citation>
    <scope>NUCLEOTIDE SEQUENCE [LARGE SCALE GENOMIC DNA]</scope>
    <source>
        <strain evidence="2">Ta-2019</strain>
    </source>
</reference>
<comment type="caution">
    <text evidence="2">The sequence shown here is derived from an EMBL/GenBank/DDBJ whole genome shotgun (WGS) entry which is preliminary data.</text>
</comment>
<dbReference type="Proteomes" id="UP000824469">
    <property type="component" value="Unassembled WGS sequence"/>
</dbReference>
<proteinExistence type="predicted"/>
<keyword evidence="3" id="KW-1185">Reference proteome</keyword>
<feature type="domain" description="NOG C-terminal" evidence="1">
    <location>
        <begin position="69"/>
        <end position="121"/>
    </location>
</feature>
<dbReference type="Pfam" id="PF08155">
    <property type="entry name" value="NOGCT"/>
    <property type="match status" value="1"/>
</dbReference>
<protein>
    <recommendedName>
        <fullName evidence="1">NOG C-terminal domain-containing protein</fullName>
    </recommendedName>
</protein>
<accession>A0AA38FHM7</accession>
<dbReference type="OMA" id="KEWPPCI"/>
<dbReference type="EMBL" id="JAHRHJ020000009">
    <property type="protein sequence ID" value="KAH9302126.1"/>
    <property type="molecule type" value="Genomic_DNA"/>
</dbReference>
<evidence type="ECO:0000259" key="1">
    <source>
        <dbReference type="Pfam" id="PF08155"/>
    </source>
</evidence>
<name>A0AA38FHM7_TAXCH</name>
<evidence type="ECO:0000313" key="3">
    <source>
        <dbReference type="Proteomes" id="UP000824469"/>
    </source>
</evidence>
<evidence type="ECO:0000313" key="2">
    <source>
        <dbReference type="EMBL" id="KAH9302126.1"/>
    </source>
</evidence>